<feature type="domain" description="Pycsar effector protein" evidence="9">
    <location>
        <begin position="1"/>
        <end position="143"/>
    </location>
</feature>
<organism evidence="10 11">
    <name type="scientific">Helicobacter cetorum (strain ATCC BAA-429 / MIT 00-7128)</name>
    <dbReference type="NCBI Taxonomy" id="182217"/>
    <lineage>
        <taxon>Bacteria</taxon>
        <taxon>Pseudomonadati</taxon>
        <taxon>Campylobacterota</taxon>
        <taxon>Epsilonproteobacteria</taxon>
        <taxon>Campylobacterales</taxon>
        <taxon>Helicobacteraceae</taxon>
        <taxon>Helicobacter</taxon>
    </lineage>
</organism>
<evidence type="ECO:0000256" key="5">
    <source>
        <dbReference type="ARBA" id="ARBA00022989"/>
    </source>
</evidence>
<reference evidence="11" key="1">
    <citation type="submission" date="2012-04" db="EMBL/GenBank/DDBJ databases">
        <title>Complete genome sequence of Helicobacter cetorum strain MIT 00-7128.</title>
        <authorList>
            <person name="Kersulyte D."/>
            <person name="Berg D.E."/>
        </authorList>
    </citation>
    <scope>NUCLEOTIDE SEQUENCE [LARGE SCALE GENOMIC DNA]</scope>
    <source>
        <strain evidence="11">MIT 00-7128</strain>
    </source>
</reference>
<dbReference type="Pfam" id="PF18967">
    <property type="entry name" value="PycTM"/>
    <property type="match status" value="1"/>
</dbReference>
<evidence type="ECO:0000256" key="4">
    <source>
        <dbReference type="ARBA" id="ARBA00022741"/>
    </source>
</evidence>
<evidence type="ECO:0000256" key="7">
    <source>
        <dbReference type="ARBA" id="ARBA00023136"/>
    </source>
</evidence>
<dbReference type="RefSeq" id="WP_014661446.1">
    <property type="nucleotide sequence ID" value="NC_017737.1"/>
</dbReference>
<keyword evidence="2" id="KW-1003">Cell membrane</keyword>
<keyword evidence="3 8" id="KW-0812">Transmembrane</keyword>
<comment type="subcellular location">
    <subcellularLocation>
        <location evidence="1">Cell membrane</location>
    </subcellularLocation>
</comment>
<dbReference type="AlphaFoldDB" id="I0ENQ9"/>
<protein>
    <recommendedName>
        <fullName evidence="9">Pycsar effector protein domain-containing protein</fullName>
    </recommendedName>
</protein>
<dbReference type="HOGENOM" id="CLU_1793822_0_0_7"/>
<evidence type="ECO:0000256" key="6">
    <source>
        <dbReference type="ARBA" id="ARBA00023118"/>
    </source>
</evidence>
<name>I0ENQ9_HELC0</name>
<evidence type="ECO:0000256" key="2">
    <source>
        <dbReference type="ARBA" id="ARBA00022475"/>
    </source>
</evidence>
<dbReference type="EMBL" id="CP003479">
    <property type="protein sequence ID" value="AFI04578.1"/>
    <property type="molecule type" value="Genomic_DNA"/>
</dbReference>
<dbReference type="GO" id="GO:0005886">
    <property type="term" value="C:plasma membrane"/>
    <property type="evidence" value="ECO:0007669"/>
    <property type="project" value="UniProtKB-SubCell"/>
</dbReference>
<dbReference type="PATRIC" id="fig|182217.3.peg.1394"/>
<feature type="transmembrane region" description="Helical" evidence="8">
    <location>
        <begin position="125"/>
        <end position="143"/>
    </location>
</feature>
<evidence type="ECO:0000313" key="11">
    <source>
        <dbReference type="Proteomes" id="UP000005010"/>
    </source>
</evidence>
<keyword evidence="11" id="KW-1185">Reference proteome</keyword>
<gene>
    <name evidence="10" type="ordered locus">HCW_06600</name>
</gene>
<accession>I0ENQ9</accession>
<keyword evidence="5 8" id="KW-1133">Transmembrane helix</keyword>
<dbReference type="STRING" id="182217.HCW_06600"/>
<sequence>MLSINLVVLGLLARFLMGNSEKIINTCQYILIFIPLIFLFFSVVFILLALFPKTDNREVVVKNQVSENIYFYKYLATISGDKIVELIKKKAHCTKTTNDKQLKDLANQIQVLSNITNCKHNNFEYSFIFFLIFVVMSFTILALF</sequence>
<dbReference type="GO" id="GO:0000166">
    <property type="term" value="F:nucleotide binding"/>
    <property type="evidence" value="ECO:0007669"/>
    <property type="project" value="UniProtKB-KW"/>
</dbReference>
<evidence type="ECO:0000256" key="3">
    <source>
        <dbReference type="ARBA" id="ARBA00022692"/>
    </source>
</evidence>
<proteinExistence type="predicted"/>
<keyword evidence="4" id="KW-0547">Nucleotide-binding</keyword>
<evidence type="ECO:0000259" key="9">
    <source>
        <dbReference type="Pfam" id="PF18967"/>
    </source>
</evidence>
<feature type="transmembrane region" description="Helical" evidence="8">
    <location>
        <begin position="30"/>
        <end position="51"/>
    </location>
</feature>
<evidence type="ECO:0000256" key="8">
    <source>
        <dbReference type="SAM" id="Phobius"/>
    </source>
</evidence>
<dbReference type="InterPro" id="IPR043760">
    <property type="entry name" value="PycTM_dom"/>
</dbReference>
<dbReference type="KEGG" id="hce:HCW_06600"/>
<evidence type="ECO:0000256" key="1">
    <source>
        <dbReference type="ARBA" id="ARBA00004236"/>
    </source>
</evidence>
<dbReference type="Proteomes" id="UP000005010">
    <property type="component" value="Chromosome"/>
</dbReference>
<keyword evidence="6" id="KW-0051">Antiviral defense</keyword>
<keyword evidence="7 8" id="KW-0472">Membrane</keyword>
<evidence type="ECO:0000313" key="10">
    <source>
        <dbReference type="EMBL" id="AFI04578.1"/>
    </source>
</evidence>
<dbReference type="GO" id="GO:0051607">
    <property type="term" value="P:defense response to virus"/>
    <property type="evidence" value="ECO:0007669"/>
    <property type="project" value="UniProtKB-KW"/>
</dbReference>